<accession>A0A9X1U4D9</accession>
<proteinExistence type="predicted"/>
<comment type="caution">
    <text evidence="1">The sequence shown here is derived from an EMBL/GenBank/DDBJ whole genome shotgun (WGS) entry which is preliminary data.</text>
</comment>
<name>A0A9X1U4D9_9FLAO</name>
<protein>
    <submittedName>
        <fullName evidence="1">Uncharacterized protein</fullName>
    </submittedName>
</protein>
<gene>
    <name evidence="1" type="ORF">K8344_06685</name>
</gene>
<dbReference type="RefSeq" id="WP_237607967.1">
    <property type="nucleotide sequence ID" value="NZ_JAIRBB010000004.1"/>
</dbReference>
<dbReference type="AlphaFoldDB" id="A0A9X1U4D9"/>
<sequence>MTFLENYKQLNIIFEINDLALYPDNLSKVVKKKELLPPIRTSGFTLSNTKVFLEGYINFSKKIPDMNLVFTAGNPETSSLTDFTIHYTGLEFM</sequence>
<dbReference type="Proteomes" id="UP001139462">
    <property type="component" value="Unassembled WGS sequence"/>
</dbReference>
<organism evidence="1 2">
    <name type="scientific">Aequorivita xiaoshiensis</name>
    <dbReference type="NCBI Taxonomy" id="2874476"/>
    <lineage>
        <taxon>Bacteria</taxon>
        <taxon>Pseudomonadati</taxon>
        <taxon>Bacteroidota</taxon>
        <taxon>Flavobacteriia</taxon>
        <taxon>Flavobacteriales</taxon>
        <taxon>Flavobacteriaceae</taxon>
        <taxon>Aequorivita</taxon>
    </lineage>
</organism>
<evidence type="ECO:0000313" key="2">
    <source>
        <dbReference type="Proteomes" id="UP001139462"/>
    </source>
</evidence>
<evidence type="ECO:0000313" key="1">
    <source>
        <dbReference type="EMBL" id="MCG2430800.1"/>
    </source>
</evidence>
<dbReference type="EMBL" id="JAIRBB010000004">
    <property type="protein sequence ID" value="MCG2430800.1"/>
    <property type="molecule type" value="Genomic_DNA"/>
</dbReference>
<reference evidence="1" key="1">
    <citation type="submission" date="2021-09" db="EMBL/GenBank/DDBJ databases">
        <title>Genome of Aequorivita sp. strain F64183.</title>
        <authorList>
            <person name="Wang Y."/>
        </authorList>
    </citation>
    <scope>NUCLEOTIDE SEQUENCE</scope>
    <source>
        <strain evidence="1">F64183</strain>
    </source>
</reference>
<keyword evidence="2" id="KW-1185">Reference proteome</keyword>